<dbReference type="OrthoDB" id="288703at2759"/>
<proteinExistence type="inferred from homology"/>
<feature type="region of interest" description="Disordered" evidence="2">
    <location>
        <begin position="321"/>
        <end position="390"/>
    </location>
</feature>
<dbReference type="SUPFAM" id="SSF48371">
    <property type="entry name" value="ARM repeat"/>
    <property type="match status" value="1"/>
</dbReference>
<dbReference type="InParanoid" id="A0A2T2ZUK1"/>
<evidence type="ECO:0000259" key="3">
    <source>
        <dbReference type="Pfam" id="PF25567"/>
    </source>
</evidence>
<dbReference type="InterPro" id="IPR016024">
    <property type="entry name" value="ARM-type_fold"/>
</dbReference>
<dbReference type="CDD" id="cd13394">
    <property type="entry name" value="Syo1_like"/>
    <property type="match status" value="1"/>
</dbReference>
<organism evidence="4 5">
    <name type="scientific">Coniella lustricola</name>
    <dbReference type="NCBI Taxonomy" id="2025994"/>
    <lineage>
        <taxon>Eukaryota</taxon>
        <taxon>Fungi</taxon>
        <taxon>Dikarya</taxon>
        <taxon>Ascomycota</taxon>
        <taxon>Pezizomycotina</taxon>
        <taxon>Sordariomycetes</taxon>
        <taxon>Sordariomycetidae</taxon>
        <taxon>Diaporthales</taxon>
        <taxon>Schizoparmaceae</taxon>
        <taxon>Coniella</taxon>
    </lineage>
</organism>
<dbReference type="GO" id="GO:0006606">
    <property type="term" value="P:protein import into nucleus"/>
    <property type="evidence" value="ECO:0007669"/>
    <property type="project" value="TreeGrafter"/>
</dbReference>
<dbReference type="InterPro" id="IPR057990">
    <property type="entry name" value="TPR_SYO1"/>
</dbReference>
<dbReference type="EMBL" id="KZ678673">
    <property type="protein sequence ID" value="PSR77121.1"/>
    <property type="molecule type" value="Genomic_DNA"/>
</dbReference>
<comment type="similarity">
    <text evidence="1">Belongs to the nuclear import and ribosome assembly adapter family.</text>
</comment>
<sequence length="697" mass="75087">MGKLRRNKASGHRANPMAIKVVKPPTDPELIALRDRKILPVIADLRSADPKARGAAASAVANIVQDDKCRKLLLREQIVPIVLTETLTDTSLDSRAAGWEILRVIASEEESDFCVHLFRLDVLTAVEHAVQNVAQTISDSGFSKATKAQHQVIWHTTTALLSLVGALAAARDEIIDAIVSNTQIIPFLCFVVTQSPTPPEVMNEAMGCLLTLSEDNLKASQAILADQSNCFRTLTKYKELGDSRAVYASGVLHNIFSALEWHDGSPGQDGATDANVIPSLARTLEKVRQDPKTYQVGGIEIEAATLALEILASIATDLQSSVTKGNKRTEEYNGNGNGANAAAPNDDDEDEEMQQDEDEDDEGMDAEDGAEPSNAAEGGDDDDDGSSMGEDEILADMDLVAGADSDSESNDAAATTGTEDLPTLREFIQKAIPQLIRLANFAPASEEAIAIQSEALSALNNIAWTMSCFDYSEPGNAGVLRAWSPTAHRLWTKVVAPVLTSDTADVSLAALVTSIAWAVSRTLQGSTPLVGNEQQKFISLYKASRNLTPEQQQQAKPREGDAAAAAETDPFQSLGVKCIGVLGQLAQDPAPTELNREVGVFLLTVLDSLPDTPAADTVEALNELMDMYGDESLPCDKAVFWKDNFLQHLEKIVPKVKAMAKMVDKRGPTSELRARADEAVVNLGRFITYKKKHPPRP</sequence>
<gene>
    <name evidence="4" type="ORF">BD289DRAFT_378093</name>
</gene>
<keyword evidence="5" id="KW-1185">Reference proteome</keyword>
<dbReference type="Pfam" id="PF25567">
    <property type="entry name" value="TPR_SYO1"/>
    <property type="match status" value="1"/>
</dbReference>
<evidence type="ECO:0000256" key="2">
    <source>
        <dbReference type="SAM" id="MobiDB-lite"/>
    </source>
</evidence>
<dbReference type="Proteomes" id="UP000241462">
    <property type="component" value="Unassembled WGS sequence"/>
</dbReference>
<dbReference type="Gene3D" id="1.25.10.10">
    <property type="entry name" value="Leucine-rich Repeat Variant"/>
    <property type="match status" value="1"/>
</dbReference>
<dbReference type="GO" id="GO:0051082">
    <property type="term" value="F:unfolded protein binding"/>
    <property type="evidence" value="ECO:0007669"/>
    <property type="project" value="TreeGrafter"/>
</dbReference>
<dbReference type="STRING" id="2025994.A0A2T2ZUK1"/>
<dbReference type="PANTHER" id="PTHR13347">
    <property type="entry name" value="HEAT REPEAT-CONTAINING PROTEIN 3"/>
    <property type="match status" value="1"/>
</dbReference>
<evidence type="ECO:0000313" key="4">
    <source>
        <dbReference type="EMBL" id="PSR77121.1"/>
    </source>
</evidence>
<dbReference type="FunCoup" id="A0A2T2ZUK1">
    <property type="interactions" value="232"/>
</dbReference>
<dbReference type="GO" id="GO:0042273">
    <property type="term" value="P:ribosomal large subunit biogenesis"/>
    <property type="evidence" value="ECO:0007669"/>
    <property type="project" value="TreeGrafter"/>
</dbReference>
<feature type="compositionally biased region" description="Low complexity" evidence="2">
    <location>
        <begin position="332"/>
        <end position="344"/>
    </location>
</feature>
<dbReference type="PANTHER" id="PTHR13347:SF1">
    <property type="entry name" value="HEAT REPEAT-CONTAINING PROTEIN 3"/>
    <property type="match status" value="1"/>
</dbReference>
<protein>
    <recommendedName>
        <fullName evidence="3">SYO1-like TPR repeats domain-containing protein</fullName>
    </recommendedName>
</protein>
<dbReference type="InterPro" id="IPR052616">
    <property type="entry name" value="SYO1-like"/>
</dbReference>
<evidence type="ECO:0000256" key="1">
    <source>
        <dbReference type="ARBA" id="ARBA00049983"/>
    </source>
</evidence>
<dbReference type="InterPro" id="IPR011989">
    <property type="entry name" value="ARM-like"/>
</dbReference>
<accession>A0A2T2ZUK1</accession>
<evidence type="ECO:0000313" key="5">
    <source>
        <dbReference type="Proteomes" id="UP000241462"/>
    </source>
</evidence>
<feature type="compositionally biased region" description="Acidic residues" evidence="2">
    <location>
        <begin position="378"/>
        <end position="390"/>
    </location>
</feature>
<feature type="compositionally biased region" description="Acidic residues" evidence="2">
    <location>
        <begin position="345"/>
        <end position="370"/>
    </location>
</feature>
<reference evidence="4 5" key="1">
    <citation type="journal article" date="2018" name="Mycol. Prog.">
        <title>Coniella lustricola, a new species from submerged detritus.</title>
        <authorList>
            <person name="Raudabaugh D.B."/>
            <person name="Iturriaga T."/>
            <person name="Carver A."/>
            <person name="Mondo S."/>
            <person name="Pangilinan J."/>
            <person name="Lipzen A."/>
            <person name="He G."/>
            <person name="Amirebrahimi M."/>
            <person name="Grigoriev I.V."/>
            <person name="Miller A.N."/>
        </authorList>
    </citation>
    <scope>NUCLEOTIDE SEQUENCE [LARGE SCALE GENOMIC DNA]</scope>
    <source>
        <strain evidence="4 5">B22-T-1</strain>
    </source>
</reference>
<dbReference type="AlphaFoldDB" id="A0A2T2ZUK1"/>
<feature type="domain" description="SYO1-like TPR repeats" evidence="3">
    <location>
        <begin position="446"/>
        <end position="692"/>
    </location>
</feature>
<name>A0A2T2ZUK1_9PEZI</name>